<name>A0ACB8WNL4_9TELE</name>
<comment type="caution">
    <text evidence="1">The sequence shown here is derived from an EMBL/GenBank/DDBJ whole genome shotgun (WGS) entry which is preliminary data.</text>
</comment>
<evidence type="ECO:0000313" key="2">
    <source>
        <dbReference type="Proteomes" id="UP000831701"/>
    </source>
</evidence>
<accession>A0ACB8WNL4</accession>
<evidence type="ECO:0000313" key="1">
    <source>
        <dbReference type="EMBL" id="KAI3369159.1"/>
    </source>
</evidence>
<proteinExistence type="predicted"/>
<reference evidence="1" key="1">
    <citation type="submission" date="2022-04" db="EMBL/GenBank/DDBJ databases">
        <title>Jade perch genome.</title>
        <authorList>
            <person name="Chao B."/>
        </authorList>
    </citation>
    <scope>NUCLEOTIDE SEQUENCE</scope>
    <source>
        <strain evidence="1">CB-2022</strain>
    </source>
</reference>
<feature type="non-terminal residue" evidence="1">
    <location>
        <position position="256"/>
    </location>
</feature>
<dbReference type="Proteomes" id="UP000831701">
    <property type="component" value="Chromosome 8"/>
</dbReference>
<gene>
    <name evidence="1" type="ORF">L3Q82_026125</name>
</gene>
<dbReference type="EMBL" id="CM041538">
    <property type="protein sequence ID" value="KAI3369159.1"/>
    <property type="molecule type" value="Genomic_DNA"/>
</dbReference>
<protein>
    <submittedName>
        <fullName evidence="1">Uncharacterized protein</fullName>
    </submittedName>
</protein>
<organism evidence="1 2">
    <name type="scientific">Scortum barcoo</name>
    <name type="common">barcoo grunter</name>
    <dbReference type="NCBI Taxonomy" id="214431"/>
    <lineage>
        <taxon>Eukaryota</taxon>
        <taxon>Metazoa</taxon>
        <taxon>Chordata</taxon>
        <taxon>Craniata</taxon>
        <taxon>Vertebrata</taxon>
        <taxon>Euteleostomi</taxon>
        <taxon>Actinopterygii</taxon>
        <taxon>Neopterygii</taxon>
        <taxon>Teleostei</taxon>
        <taxon>Neoteleostei</taxon>
        <taxon>Acanthomorphata</taxon>
        <taxon>Eupercaria</taxon>
        <taxon>Centrarchiformes</taxon>
        <taxon>Terapontoidei</taxon>
        <taxon>Terapontidae</taxon>
        <taxon>Scortum</taxon>
    </lineage>
</organism>
<sequence>MNGGTLDRITLVAGCVSGSTGTNMSFTVTPVSMTRFTWFHLIQEEDDSLFILAADLNAAVPDLPPHSQPDVLHAAGKPAEILNAVFPRQFGEVSIYRHGSEPPAGGDTGRREKTNKPLNYPKPPLVIKRLFVNFVYSHLVRVDDSEQGAGQISQLRAQTDIRKRVCWVRCDFSLAGIYQEAPLFSREFLPPEAEDPSCHPDRMQTQQRAQGSGQHLPAPAPPHCIHQLLQAQRPRPAEGRCQTRSDAAADVQSGSR</sequence>
<keyword evidence="2" id="KW-1185">Reference proteome</keyword>